<proteinExistence type="inferred from homology"/>
<evidence type="ECO:0000313" key="8">
    <source>
        <dbReference type="Proteomes" id="UP000824056"/>
    </source>
</evidence>
<dbReference type="Proteomes" id="UP000824056">
    <property type="component" value="Unassembled WGS sequence"/>
</dbReference>
<dbReference type="GO" id="GO:0009432">
    <property type="term" value="P:SOS response"/>
    <property type="evidence" value="ECO:0007669"/>
    <property type="project" value="TreeGrafter"/>
</dbReference>
<evidence type="ECO:0000256" key="1">
    <source>
        <dbReference type="ARBA" id="ARBA00010945"/>
    </source>
</evidence>
<dbReference type="GO" id="GO:0008168">
    <property type="term" value="F:methyltransferase activity"/>
    <property type="evidence" value="ECO:0007669"/>
    <property type="project" value="UniProtKB-KW"/>
</dbReference>
<dbReference type="InterPro" id="IPR050116">
    <property type="entry name" value="DNA_polymerase-Y"/>
</dbReference>
<keyword evidence="3" id="KW-0548">Nucleotidyltransferase</keyword>
<evidence type="ECO:0000256" key="2">
    <source>
        <dbReference type="ARBA" id="ARBA00022457"/>
    </source>
</evidence>
<keyword evidence="7" id="KW-0489">Methyltransferase</keyword>
<dbReference type="PANTHER" id="PTHR11076:SF35">
    <property type="entry name" value="DNA REPAIR PROTEIN HOMOLOG YOBH"/>
    <property type="match status" value="1"/>
</dbReference>
<evidence type="ECO:0000256" key="4">
    <source>
        <dbReference type="ARBA" id="ARBA00022763"/>
    </source>
</evidence>
<dbReference type="SUPFAM" id="SSF56672">
    <property type="entry name" value="DNA/RNA polymerases"/>
    <property type="match status" value="1"/>
</dbReference>
<dbReference type="Pfam" id="PF00817">
    <property type="entry name" value="IMS"/>
    <property type="match status" value="1"/>
</dbReference>
<gene>
    <name evidence="7" type="ORF">H9809_02445</name>
</gene>
<dbReference type="Gene3D" id="3.40.1170.60">
    <property type="match status" value="1"/>
</dbReference>
<dbReference type="GO" id="GO:0005829">
    <property type="term" value="C:cytosol"/>
    <property type="evidence" value="ECO:0007669"/>
    <property type="project" value="TreeGrafter"/>
</dbReference>
<name>A0A9D2FQD4_9FIRM</name>
<reference evidence="7" key="1">
    <citation type="journal article" date="2021" name="PeerJ">
        <title>Extensive microbial diversity within the chicken gut microbiome revealed by metagenomics and culture.</title>
        <authorList>
            <person name="Gilroy R."/>
            <person name="Ravi A."/>
            <person name="Getino M."/>
            <person name="Pursley I."/>
            <person name="Horton D.L."/>
            <person name="Alikhan N.F."/>
            <person name="Baker D."/>
            <person name="Gharbi K."/>
            <person name="Hall N."/>
            <person name="Watson M."/>
            <person name="Adriaenssens E.M."/>
            <person name="Foster-Nyarko E."/>
            <person name="Jarju S."/>
            <person name="Secka A."/>
            <person name="Antonio M."/>
            <person name="Oren A."/>
            <person name="Chaudhuri R.R."/>
            <person name="La Ragione R."/>
            <person name="Hildebrand F."/>
            <person name="Pallen M.J."/>
        </authorList>
    </citation>
    <scope>NUCLEOTIDE SEQUENCE</scope>
    <source>
        <strain evidence="7">1068</strain>
    </source>
</reference>
<keyword evidence="2" id="KW-0515">Mutator protein</keyword>
<feature type="domain" description="UmuC" evidence="6">
    <location>
        <begin position="7"/>
        <end position="235"/>
    </location>
</feature>
<comment type="caution">
    <text evidence="7">The sequence shown here is derived from an EMBL/GenBank/DDBJ whole genome shotgun (WGS) entry which is preliminary data.</text>
</comment>
<dbReference type="InterPro" id="IPR001126">
    <property type="entry name" value="UmuC"/>
</dbReference>
<dbReference type="GO" id="GO:0003887">
    <property type="term" value="F:DNA-directed DNA polymerase activity"/>
    <property type="evidence" value="ECO:0007669"/>
    <property type="project" value="UniProtKB-KW"/>
</dbReference>
<dbReference type="Gene3D" id="1.10.150.20">
    <property type="entry name" value="5' to 3' exonuclease, C-terminal subdomain"/>
    <property type="match status" value="1"/>
</dbReference>
<keyword evidence="5" id="KW-0239">DNA-directed DNA polymerase</keyword>
<dbReference type="Gene3D" id="3.30.70.270">
    <property type="match status" value="1"/>
</dbReference>
<dbReference type="PROSITE" id="PS50173">
    <property type="entry name" value="UMUC"/>
    <property type="match status" value="1"/>
</dbReference>
<protein>
    <submittedName>
        <fullName evidence="7">DNA methylase</fullName>
    </submittedName>
</protein>
<keyword evidence="4" id="KW-0227">DNA damage</keyword>
<dbReference type="GO" id="GO:0032259">
    <property type="term" value="P:methylation"/>
    <property type="evidence" value="ECO:0007669"/>
    <property type="project" value="UniProtKB-KW"/>
</dbReference>
<dbReference type="GO" id="GO:0003684">
    <property type="term" value="F:damaged DNA binding"/>
    <property type="evidence" value="ECO:0007669"/>
    <property type="project" value="InterPro"/>
</dbReference>
<evidence type="ECO:0000256" key="5">
    <source>
        <dbReference type="ARBA" id="ARBA00022932"/>
    </source>
</evidence>
<evidence type="ECO:0000313" key="7">
    <source>
        <dbReference type="EMBL" id="HIZ64757.1"/>
    </source>
</evidence>
<organism evidence="7 8">
    <name type="scientific">Candidatus Blautia pullicola</name>
    <dbReference type="NCBI Taxonomy" id="2838498"/>
    <lineage>
        <taxon>Bacteria</taxon>
        <taxon>Bacillati</taxon>
        <taxon>Bacillota</taxon>
        <taxon>Clostridia</taxon>
        <taxon>Lachnospirales</taxon>
        <taxon>Lachnospiraceae</taxon>
        <taxon>Blautia</taxon>
    </lineage>
</organism>
<dbReference type="Pfam" id="PF11799">
    <property type="entry name" value="IMS_C"/>
    <property type="match status" value="1"/>
</dbReference>
<evidence type="ECO:0000256" key="3">
    <source>
        <dbReference type="ARBA" id="ARBA00022695"/>
    </source>
</evidence>
<dbReference type="GO" id="GO:0042276">
    <property type="term" value="P:error-prone translesion synthesis"/>
    <property type="evidence" value="ECO:0007669"/>
    <property type="project" value="TreeGrafter"/>
</dbReference>
<dbReference type="InterPro" id="IPR043128">
    <property type="entry name" value="Rev_trsase/Diguanyl_cyclase"/>
</dbReference>
<dbReference type="EMBL" id="DXBG01000056">
    <property type="protein sequence ID" value="HIZ64757.1"/>
    <property type="molecule type" value="Genomic_DNA"/>
</dbReference>
<evidence type="ECO:0000259" key="6">
    <source>
        <dbReference type="PROSITE" id="PS50173"/>
    </source>
</evidence>
<dbReference type="PANTHER" id="PTHR11076">
    <property type="entry name" value="DNA REPAIR POLYMERASE UMUC / TRANSFERASE FAMILY MEMBER"/>
    <property type="match status" value="1"/>
</dbReference>
<keyword evidence="5" id="KW-0808">Transferase</keyword>
<reference evidence="7" key="2">
    <citation type="submission" date="2021-04" db="EMBL/GenBank/DDBJ databases">
        <authorList>
            <person name="Gilroy R."/>
        </authorList>
    </citation>
    <scope>NUCLEOTIDE SEQUENCE</scope>
    <source>
        <strain evidence="7">1068</strain>
    </source>
</reference>
<comment type="similarity">
    <text evidence="1">Belongs to the DNA polymerase type-Y family.</text>
</comment>
<accession>A0A9D2FQD4</accession>
<dbReference type="InterPro" id="IPR043502">
    <property type="entry name" value="DNA/RNA_pol_sf"/>
</dbReference>
<dbReference type="InterPro" id="IPR017961">
    <property type="entry name" value="DNA_pol_Y-fam_little_finger"/>
</dbReference>
<sequence length="508" mass="58044">MGKSRTYIAIDLKSFYASVECIERKRDPLTTNLVVADKSRTEKTICLAVSPSLKSYGISGRPRLFQVVEKIREANRIRLQNGPDREFSGFSDDNEEVKANPALAIDYIVAPPRMACYMEYSTRIYNIYLKYIAPEDMHIYSIDEVFMDVTDYLATYGMTARELAMTIIRDVLRTIGITATAGIGTNLYLCKIAMDIVAKHIEPDKDGVRIAELDEMSYRRLLWSHRPLTDFWRVGRGYVKKLEENGLYTMGDIARCSIGGPNDFHNEELLYQLFGINAELLIDHAWGYEPCTMKLVKAYKPKTNSICSGQVLQSAYDFEKAKLVVKEMTDLMVLDLVEKEMVTDQIVLTVGYDLENLRDPDRRKQYRGEITTDRYGRSVPKHACGTTNLKRQTSSARLITPAVLALYDRIVDKNLLVRRITVTANRLVEESLARHTEEFQQMDLFTDYEAVKREEAQEEAALEREKRMQKAVLDIKKKFGKNAILKGMSLQEGATAKERNRQIGGHKA</sequence>
<dbReference type="GO" id="GO:0006281">
    <property type="term" value="P:DNA repair"/>
    <property type="evidence" value="ECO:0007669"/>
    <property type="project" value="InterPro"/>
</dbReference>
<dbReference type="AlphaFoldDB" id="A0A9D2FQD4"/>